<organism evidence="2 3">
    <name type="scientific">Segniliparus rugosus (strain ATCC BAA-974 / DSM 45345 / CCUG 50838 / CIP 108380 / JCM 13579 / CDC 945)</name>
    <dbReference type="NCBI Taxonomy" id="679197"/>
    <lineage>
        <taxon>Bacteria</taxon>
        <taxon>Bacillati</taxon>
        <taxon>Actinomycetota</taxon>
        <taxon>Actinomycetes</taxon>
        <taxon>Mycobacteriales</taxon>
        <taxon>Segniliparaceae</taxon>
        <taxon>Segniliparus</taxon>
    </lineage>
</organism>
<protein>
    <submittedName>
        <fullName evidence="2">Uncharacterized protein</fullName>
    </submittedName>
</protein>
<dbReference type="Gene3D" id="2.60.40.2880">
    <property type="entry name" value="MmpS1-5, C-terminal soluble domain"/>
    <property type="match status" value="1"/>
</dbReference>
<comment type="caution">
    <text evidence="2">The sequence shown here is derived from an EMBL/GenBank/DDBJ whole genome shotgun (WGS) entry which is preliminary data.</text>
</comment>
<dbReference type="HOGENOM" id="CLU_1843725_0_0_11"/>
<sequence length="139" mass="14555">MISVSKKTAVAALALGAAALLGFSPAAAKTIGDPQSFEVTYQVDGSQGANIARIRYQTSNGQAVAESVSLPWSYSFRVNGLSDGYNVPAGQLGVYVDRPSGSSVDPMGIYACKIWVNGQVMEARSQDAAHVAICFPHDD</sequence>
<feature type="signal peptide" evidence="1">
    <location>
        <begin position="1"/>
        <end position="28"/>
    </location>
</feature>
<dbReference type="InterPro" id="IPR038468">
    <property type="entry name" value="MmpS_C"/>
</dbReference>
<proteinExistence type="predicted"/>
<feature type="chain" id="PRO_5003202695" evidence="1">
    <location>
        <begin position="29"/>
        <end position="139"/>
    </location>
</feature>
<accession>E5XT23</accession>
<gene>
    <name evidence="2" type="ORF">HMPREF9336_02645</name>
</gene>
<dbReference type="AlphaFoldDB" id="E5XT23"/>
<evidence type="ECO:0000313" key="2">
    <source>
        <dbReference type="EMBL" id="EFV12494.2"/>
    </source>
</evidence>
<reference evidence="2 3" key="1">
    <citation type="journal article" date="2011" name="Stand. Genomic Sci.">
        <title>High quality draft genome sequence of Segniliparus rugosus CDC 945(T)= (ATCC BAA-974(T)).</title>
        <authorList>
            <person name="Earl A.M."/>
            <person name="Desjardins C.A."/>
            <person name="Fitzgerald M.G."/>
            <person name="Arachchi H.M."/>
            <person name="Zeng Q."/>
            <person name="Mehta T."/>
            <person name="Griggs A."/>
            <person name="Birren B.W."/>
            <person name="Toney N.C."/>
            <person name="Carr J."/>
            <person name="Posey J."/>
            <person name="Butler W.R."/>
        </authorList>
    </citation>
    <scope>NUCLEOTIDE SEQUENCE [LARGE SCALE GENOMIC DNA]</scope>
    <source>
        <strain evidence="3">ATCC BAA-974 / DSM 45345 / CCUG 50838 / CIP 108380 / JCM 13579 / CDC 945</strain>
    </source>
</reference>
<name>E5XT23_SEGRC</name>
<keyword evidence="1" id="KW-0732">Signal</keyword>
<evidence type="ECO:0000256" key="1">
    <source>
        <dbReference type="SAM" id="SignalP"/>
    </source>
</evidence>
<evidence type="ECO:0000313" key="3">
    <source>
        <dbReference type="Proteomes" id="UP000004816"/>
    </source>
</evidence>
<dbReference type="STRING" id="679197.HMPREF9336_02645"/>
<dbReference type="RefSeq" id="WP_021030402.1">
    <property type="nucleotide sequence ID" value="NZ_KI391953.1"/>
</dbReference>
<dbReference type="Proteomes" id="UP000004816">
    <property type="component" value="Unassembled WGS sequence"/>
</dbReference>
<dbReference type="EMBL" id="ACZI02000002">
    <property type="protein sequence ID" value="EFV12494.2"/>
    <property type="molecule type" value="Genomic_DNA"/>
</dbReference>
<keyword evidence="3" id="KW-1185">Reference proteome</keyword>